<dbReference type="OrthoDB" id="9803751at2"/>
<sequence length="568" mass="63260">MSTELENNNNQSRADQPLNRRRLLLGTSSIVAAAALTSEAMAQAQQAAPATSPAPAAPGRKPNILVIFGDDIGQTNISAYSFGVMGYRTPNIDRIAREGMMFTDYYAEQSCTAGRSSFITGQCTLRTGLSKVGIPGAAVGLQARDVTIAELLKPLGYATGQFGKNHLGDRNEYLPTVHGFDEFFGNLYHLNAEEDPENRFYPQDPAFREKFGPRGVLRCKASDRDDSAEQPRWGRVGKQTIEDTGALTKKRMETIDDETSAAAIDFIKRQVQAGKPFFCWYNSTRMHLRTHVRAEHRDKPGLNSRTEYADGMIEHDATVGTILKALDDLGIANDTIVLYTTDNGPHQNTWPDAGTTPFRSEKNTNWEGAFRVPCLIRWPGRIQAGAVSNDIVSGLDWCPTLLAAAGDPDIKQKLLTGHQAAGKTFKVHLDGYNQLPFLTGQQPSSARKEYIYFNDDGDLVATRYENWKVVFEEQREKGTMQIWAEPFTKLRLPKLFNLRADPYERADITSNTYWDWLASDGAGIFIASQPIVAQFLASFKDYPPSQRPSSFSIDQIVEKMQRSFEVTQ</sequence>
<keyword evidence="3" id="KW-1185">Reference proteome</keyword>
<dbReference type="Gene3D" id="3.30.1120.10">
    <property type="match status" value="1"/>
</dbReference>
<gene>
    <name evidence="2" type="ORF">IQ16_07905</name>
</gene>
<evidence type="ECO:0000313" key="3">
    <source>
        <dbReference type="Proteomes" id="UP000316291"/>
    </source>
</evidence>
<dbReference type="RefSeq" id="WP_018644585.1">
    <property type="nucleotide sequence ID" value="NZ_VLLA01000038.1"/>
</dbReference>
<evidence type="ECO:0000259" key="1">
    <source>
        <dbReference type="Pfam" id="PF00884"/>
    </source>
</evidence>
<accession>A0A562QS51</accession>
<proteinExistence type="predicted"/>
<dbReference type="Gene3D" id="3.40.720.10">
    <property type="entry name" value="Alkaline Phosphatase, subunit A"/>
    <property type="match status" value="1"/>
</dbReference>
<organism evidence="2 3">
    <name type="scientific">Bradyrhizobium huanghuaihaiense</name>
    <dbReference type="NCBI Taxonomy" id="990078"/>
    <lineage>
        <taxon>Bacteria</taxon>
        <taxon>Pseudomonadati</taxon>
        <taxon>Pseudomonadota</taxon>
        <taxon>Alphaproteobacteria</taxon>
        <taxon>Hyphomicrobiales</taxon>
        <taxon>Nitrobacteraceae</taxon>
        <taxon>Bradyrhizobium</taxon>
    </lineage>
</organism>
<dbReference type="InterPro" id="IPR006311">
    <property type="entry name" value="TAT_signal"/>
</dbReference>
<dbReference type="PROSITE" id="PS51318">
    <property type="entry name" value="TAT"/>
    <property type="match status" value="1"/>
</dbReference>
<name>A0A562QS51_9BRAD</name>
<dbReference type="InterPro" id="IPR000917">
    <property type="entry name" value="Sulfatase_N"/>
</dbReference>
<protein>
    <submittedName>
        <fullName evidence="2">Arylsulfatase</fullName>
    </submittedName>
</protein>
<feature type="domain" description="Sulfatase N-terminal" evidence="1">
    <location>
        <begin position="62"/>
        <end position="406"/>
    </location>
</feature>
<dbReference type="PANTHER" id="PTHR43751:SF2">
    <property type="entry name" value="SULFATASE N-TERMINAL DOMAIN-CONTAINING PROTEIN"/>
    <property type="match status" value="1"/>
</dbReference>
<dbReference type="CDD" id="cd16142">
    <property type="entry name" value="ARS_like"/>
    <property type="match status" value="1"/>
</dbReference>
<dbReference type="EMBL" id="VLLA01000038">
    <property type="protein sequence ID" value="TWI59564.1"/>
    <property type="molecule type" value="Genomic_DNA"/>
</dbReference>
<dbReference type="Proteomes" id="UP000316291">
    <property type="component" value="Unassembled WGS sequence"/>
</dbReference>
<dbReference type="SUPFAM" id="SSF53649">
    <property type="entry name" value="Alkaline phosphatase-like"/>
    <property type="match status" value="1"/>
</dbReference>
<dbReference type="InterPro" id="IPR017850">
    <property type="entry name" value="Alkaline_phosphatase_core_sf"/>
</dbReference>
<dbReference type="PANTHER" id="PTHR43751">
    <property type="entry name" value="SULFATASE"/>
    <property type="match status" value="1"/>
</dbReference>
<dbReference type="Pfam" id="PF00884">
    <property type="entry name" value="Sulfatase"/>
    <property type="match status" value="1"/>
</dbReference>
<comment type="caution">
    <text evidence="2">The sequence shown here is derived from an EMBL/GenBank/DDBJ whole genome shotgun (WGS) entry which is preliminary data.</text>
</comment>
<reference evidence="2 3" key="1">
    <citation type="journal article" date="2015" name="Stand. Genomic Sci.">
        <title>Genomic Encyclopedia of Bacterial and Archaeal Type Strains, Phase III: the genomes of soil and plant-associated and newly described type strains.</title>
        <authorList>
            <person name="Whitman W.B."/>
            <person name="Woyke T."/>
            <person name="Klenk H.P."/>
            <person name="Zhou Y."/>
            <person name="Lilburn T.G."/>
            <person name="Beck B.J."/>
            <person name="De Vos P."/>
            <person name="Vandamme P."/>
            <person name="Eisen J.A."/>
            <person name="Garrity G."/>
            <person name="Hugenholtz P."/>
            <person name="Kyrpides N.C."/>
        </authorList>
    </citation>
    <scope>NUCLEOTIDE SEQUENCE [LARGE SCALE GENOMIC DNA]</scope>
    <source>
        <strain evidence="2 3">CGMCC 1.10948</strain>
    </source>
</reference>
<dbReference type="AlphaFoldDB" id="A0A562QS51"/>
<dbReference type="InterPro" id="IPR052701">
    <property type="entry name" value="GAG_Ulvan_Degrading_Sulfatases"/>
</dbReference>
<evidence type="ECO:0000313" key="2">
    <source>
        <dbReference type="EMBL" id="TWI59564.1"/>
    </source>
</evidence>